<dbReference type="SMART" id="SM00450">
    <property type="entry name" value="RHOD"/>
    <property type="match status" value="4"/>
</dbReference>
<dbReference type="PANTHER" id="PTHR43855:SF1">
    <property type="entry name" value="THIOSULFATE SULFURTRANSFERASE"/>
    <property type="match status" value="1"/>
</dbReference>
<dbReference type="InterPro" id="IPR036873">
    <property type="entry name" value="Rhodanese-like_dom_sf"/>
</dbReference>
<dbReference type="InParanoid" id="A0A1Y5S1K9"/>
<dbReference type="PROSITE" id="PS50206">
    <property type="entry name" value="RHODANESE_3"/>
    <property type="match status" value="4"/>
</dbReference>
<feature type="domain" description="Rhodanese" evidence="2">
    <location>
        <begin position="401"/>
        <end position="489"/>
    </location>
</feature>
<feature type="domain" description="Rhodanese" evidence="2">
    <location>
        <begin position="154"/>
        <end position="245"/>
    </location>
</feature>
<dbReference type="SUPFAM" id="SSF52821">
    <property type="entry name" value="Rhodanese/Cell cycle control phosphatase"/>
    <property type="match status" value="4"/>
</dbReference>
<protein>
    <submittedName>
        <fullName evidence="3">Molybdopterin biosynthesis protein MoeB</fullName>
    </submittedName>
</protein>
<dbReference type="Pfam" id="PF00581">
    <property type="entry name" value="Rhodanese"/>
    <property type="match status" value="3"/>
</dbReference>
<evidence type="ECO:0000256" key="1">
    <source>
        <dbReference type="ARBA" id="ARBA00022737"/>
    </source>
</evidence>
<dbReference type="InterPro" id="IPR051126">
    <property type="entry name" value="Thiosulfate_sulfurtransferase"/>
</dbReference>
<proteinExistence type="predicted"/>
<dbReference type="Proteomes" id="UP000193200">
    <property type="component" value="Unassembled WGS sequence"/>
</dbReference>
<dbReference type="EMBL" id="FWFR01000001">
    <property type="protein sequence ID" value="SLN29565.1"/>
    <property type="molecule type" value="Genomic_DNA"/>
</dbReference>
<feature type="domain" description="Rhodanese" evidence="2">
    <location>
        <begin position="28"/>
        <end position="121"/>
    </location>
</feature>
<accession>A0A1Y5S1K9</accession>
<dbReference type="AlphaFoldDB" id="A0A1Y5S1K9"/>
<reference evidence="3 4" key="1">
    <citation type="submission" date="2017-03" db="EMBL/GenBank/DDBJ databases">
        <authorList>
            <person name="Afonso C.L."/>
            <person name="Miller P.J."/>
            <person name="Scott M.A."/>
            <person name="Spackman E."/>
            <person name="Goraichik I."/>
            <person name="Dimitrov K.M."/>
            <person name="Suarez D.L."/>
            <person name="Swayne D.E."/>
        </authorList>
    </citation>
    <scope>NUCLEOTIDE SEQUENCE [LARGE SCALE GENOMIC DNA]</scope>
    <source>
        <strain evidence="3 4">CECT 7691</strain>
    </source>
</reference>
<dbReference type="Gene3D" id="3.40.250.10">
    <property type="entry name" value="Rhodanese-like domain"/>
    <property type="match status" value="4"/>
</dbReference>
<feature type="domain" description="Rhodanese" evidence="2">
    <location>
        <begin position="291"/>
        <end position="379"/>
    </location>
</feature>
<organism evidence="3 4">
    <name type="scientific">Oceanibacterium hippocampi</name>
    <dbReference type="NCBI Taxonomy" id="745714"/>
    <lineage>
        <taxon>Bacteria</taxon>
        <taxon>Pseudomonadati</taxon>
        <taxon>Pseudomonadota</taxon>
        <taxon>Alphaproteobacteria</taxon>
        <taxon>Sneathiellales</taxon>
        <taxon>Sneathiellaceae</taxon>
        <taxon>Oceanibacterium</taxon>
    </lineage>
</organism>
<keyword evidence="4" id="KW-1185">Reference proteome</keyword>
<sequence>MEDLPGAYGYPSGMRTIEPAALKAAIGTGDELAFLDVREHGQHAAGHPFFARSLPLSRLEWRAPVLLPRRSVPIVLFDSGAADDDIAARAAVALDRLGYSDIRILAGGAAGWQAAGYELFSGVNVPSKAFGEFVESRAETPRISARELNEAIAAGEDIVILDSRPWEEYHRMAIPGGIDCPGAELVLRGAALAPSDTTRIVVNCAGRTRSIIGAQSLIDAGLPNPVMALENGTMGWHLAGLEVVRGADRVAPLPDAADRAAAQARAARVRARFGVPLVGPEMLAAWQAQAEVRSFCLLDVRSPDEFLAGHLAGSRNAPGGQLVQATDEYVGTLNGRIMLVDDDGVRASMTASWLIRLGWPEVAVLKGGLDGDLVQGPVPPDIAPPEVPAIMPAALAECIDAGSPLTVLDVGTSLAYRRGHVPGALWTPRSRLAGALAHLAADGPVVVTADDPTLVAFAAADLAALVPGRDIRRLDGGTAAFAAIRPLETGLVAPLSETDDEWRKPYDQPGGIEERMREYLEWEVGLVAQIARDGDARFRHFD</sequence>
<dbReference type="PANTHER" id="PTHR43855">
    <property type="entry name" value="THIOSULFATE SULFURTRANSFERASE"/>
    <property type="match status" value="1"/>
</dbReference>
<name>A0A1Y5S1K9_9PROT</name>
<evidence type="ECO:0000313" key="4">
    <source>
        <dbReference type="Proteomes" id="UP000193200"/>
    </source>
</evidence>
<evidence type="ECO:0000259" key="2">
    <source>
        <dbReference type="PROSITE" id="PS50206"/>
    </source>
</evidence>
<keyword evidence="1" id="KW-0677">Repeat</keyword>
<gene>
    <name evidence="3" type="ORF">OCH7691_01002</name>
</gene>
<evidence type="ECO:0000313" key="3">
    <source>
        <dbReference type="EMBL" id="SLN29565.1"/>
    </source>
</evidence>
<dbReference type="InterPro" id="IPR001763">
    <property type="entry name" value="Rhodanese-like_dom"/>
</dbReference>